<evidence type="ECO:0000313" key="1">
    <source>
        <dbReference type="EMBL" id="ANE77931.1"/>
    </source>
</evidence>
<dbReference type="EMBL" id="CP015596">
    <property type="protein sequence ID" value="ANE77931.1"/>
    <property type="molecule type" value="Genomic_DNA"/>
</dbReference>
<dbReference type="STRING" id="1682113.A7U43_00070"/>
<gene>
    <name evidence="1" type="ORF">A7U43_00070</name>
    <name evidence="2" type="ORF">A7U43_27605</name>
</gene>
<accession>A0A172UTK5</accession>
<dbReference type="Proteomes" id="UP000077143">
    <property type="component" value="Chromosome"/>
</dbReference>
<sequence>MRRATILGMGKRIIEGHEIDIADAKDLEGVVGKPIKMVPDDQGIISSTIPVHPTKSIFAKFELAGENLPHEEYFILIPPGESRTRIGMSEIRPFRNEWTLEDIAHQQQLFDAIGKIAVFGGHVEMAMKKVLITLRGGNRDLLDPTLPSDWDGLEKELRKLCDGSDDVRTKLSAILNDSDEKQLRDKRNDAIHGYWWLIPAHGRLINARYYRPKKGNTQMPVSIYGSS</sequence>
<protein>
    <submittedName>
        <fullName evidence="2">Uncharacterized protein</fullName>
    </submittedName>
</protein>
<name>A0A172UTK5_9MYCO</name>
<reference evidence="2 3" key="1">
    <citation type="submission" date="2016-05" db="EMBL/GenBank/DDBJ databases">
        <title>Complete genome sequence of a phthalic acid esters degrading Mycobacterium sp. YC-RL4.</title>
        <authorList>
            <person name="Ren L."/>
            <person name="Fan S."/>
            <person name="Ruth N."/>
            <person name="Jia Y."/>
            <person name="Wang J."/>
            <person name="Qiao C."/>
        </authorList>
    </citation>
    <scope>NUCLEOTIDE SEQUENCE [LARGE SCALE GENOMIC DNA]</scope>
    <source>
        <strain evidence="2 3">YC-RL4</strain>
    </source>
</reference>
<proteinExistence type="predicted"/>
<dbReference type="KEGG" id="madi:A7U43_00070"/>
<organism evidence="2 3">
    <name type="scientific">Mycobacterium adipatum</name>
    <dbReference type="NCBI Taxonomy" id="1682113"/>
    <lineage>
        <taxon>Bacteria</taxon>
        <taxon>Bacillati</taxon>
        <taxon>Actinomycetota</taxon>
        <taxon>Actinomycetes</taxon>
        <taxon>Mycobacteriales</taxon>
        <taxon>Mycobacteriaceae</taxon>
        <taxon>Mycobacterium</taxon>
    </lineage>
</organism>
<dbReference type="AlphaFoldDB" id="A0A172UTK5"/>
<evidence type="ECO:0000313" key="3">
    <source>
        <dbReference type="Proteomes" id="UP000077143"/>
    </source>
</evidence>
<dbReference type="KEGG" id="madi:A7U43_27605"/>
<dbReference type="EMBL" id="CP015596">
    <property type="protein sequence ID" value="ANE82527.1"/>
    <property type="molecule type" value="Genomic_DNA"/>
</dbReference>
<evidence type="ECO:0000313" key="2">
    <source>
        <dbReference type="EMBL" id="ANE82527.1"/>
    </source>
</evidence>
<keyword evidence="3" id="KW-1185">Reference proteome</keyword>